<name>A0A381WYG8_9ZZZZ</name>
<evidence type="ECO:0000313" key="1">
    <source>
        <dbReference type="EMBL" id="SVA57480.1"/>
    </source>
</evidence>
<gene>
    <name evidence="1" type="ORF">METZ01_LOCUS110334</name>
</gene>
<dbReference type="AlphaFoldDB" id="A0A381WYG8"/>
<sequence>MKNIKKILLTCLFLRLFLFPSQAQAAYYPLFEPAVPNEFSISVKGLDYRKFIKRLLRAQRGPVVDDISKKNFKGTISVLNKDGKRIHLKGKIRINGDIKDHIDLKNTFSSLHISLMNGHIGNITKFKLFLPHTRNGENEVFWTALLRSYGFPAPFTKFITVLFNDIPHKVIFQEVLTKEFLERHQIRETAIVKGDERQFWESARKNVISGGGVVYPDYNYKHITNKSFIEKLIDRNHRLFIGIKGVNKVHHLQLLKKIPERFLHMENGSFFYQINNKYAPHGLEDNNLKYAYDPLFNSLIPLYYDGNVDFTDCKGLKSSFGSTEPLKHTSIQKKYLKEQIHSLNINASKLYDCVSDDILEIAERLNYWQDKSPLKQRVKTFQYFPSDYNMEIHPGSGIEGEVSLLVFFDGKFSECRFRAGLFQFKKKNCKDLPQKRVISFLSGKAKSAKNNKGPIYPINFGIIKSNLSDIQNSDIFLSISSSSYEETISLNPKKNLFIYFKKSNQSRKIKLLLDKNQSSRIIVSGYLGLNDSIEVLGTQELGQTILSGHNHSSRFNERLLTGCLTLVDATLDRSKFYVNGATCEDAINFIRSSGHVAQIIVRNSKQDAVDIDFSNLTIDHIFVEKAGNDCIDLSAGNYSLGNLFLSKCTDKALSAGEKSNVLIESLRAIQAKVFIASKDESSVNLEDGLGLNIEKKCIDVYSKKQEFDTGIFKGGNFSCEPTKF</sequence>
<proteinExistence type="predicted"/>
<accession>A0A381WYG8</accession>
<protein>
    <recommendedName>
        <fullName evidence="2">Right handed beta helix domain-containing protein</fullName>
    </recommendedName>
</protein>
<evidence type="ECO:0008006" key="2">
    <source>
        <dbReference type="Google" id="ProtNLM"/>
    </source>
</evidence>
<dbReference type="EMBL" id="UINC01013275">
    <property type="protein sequence ID" value="SVA57480.1"/>
    <property type="molecule type" value="Genomic_DNA"/>
</dbReference>
<reference evidence="1" key="1">
    <citation type="submission" date="2018-05" db="EMBL/GenBank/DDBJ databases">
        <authorList>
            <person name="Lanie J.A."/>
            <person name="Ng W.-L."/>
            <person name="Kazmierczak K.M."/>
            <person name="Andrzejewski T.M."/>
            <person name="Davidsen T.M."/>
            <person name="Wayne K.J."/>
            <person name="Tettelin H."/>
            <person name="Glass J.I."/>
            <person name="Rusch D."/>
            <person name="Podicherti R."/>
            <person name="Tsui H.-C.T."/>
            <person name="Winkler M.E."/>
        </authorList>
    </citation>
    <scope>NUCLEOTIDE SEQUENCE</scope>
</reference>
<organism evidence="1">
    <name type="scientific">marine metagenome</name>
    <dbReference type="NCBI Taxonomy" id="408172"/>
    <lineage>
        <taxon>unclassified sequences</taxon>
        <taxon>metagenomes</taxon>
        <taxon>ecological metagenomes</taxon>
    </lineage>
</organism>